<dbReference type="EMBL" id="CAJNIZ010021822">
    <property type="protein sequence ID" value="CAE7456090.1"/>
    <property type="molecule type" value="Genomic_DNA"/>
</dbReference>
<proteinExistence type="predicted"/>
<keyword evidence="2" id="KW-1185">Reference proteome</keyword>
<feature type="non-terminal residue" evidence="1">
    <location>
        <position position="1"/>
    </location>
</feature>
<evidence type="ECO:0000313" key="2">
    <source>
        <dbReference type="Proteomes" id="UP000649617"/>
    </source>
</evidence>
<dbReference type="OrthoDB" id="406504at2759"/>
<dbReference type="Proteomes" id="UP000649617">
    <property type="component" value="Unassembled WGS sequence"/>
</dbReference>
<name>A0A812RWK7_SYMPI</name>
<organism evidence="1 2">
    <name type="scientific">Symbiodinium pilosum</name>
    <name type="common">Dinoflagellate</name>
    <dbReference type="NCBI Taxonomy" id="2952"/>
    <lineage>
        <taxon>Eukaryota</taxon>
        <taxon>Sar</taxon>
        <taxon>Alveolata</taxon>
        <taxon>Dinophyceae</taxon>
        <taxon>Suessiales</taxon>
        <taxon>Symbiodiniaceae</taxon>
        <taxon>Symbiodinium</taxon>
    </lineage>
</organism>
<reference evidence="1" key="1">
    <citation type="submission" date="2021-02" db="EMBL/GenBank/DDBJ databases">
        <authorList>
            <person name="Dougan E. K."/>
            <person name="Rhodes N."/>
            <person name="Thang M."/>
            <person name="Chan C."/>
        </authorList>
    </citation>
    <scope>NUCLEOTIDE SEQUENCE</scope>
</reference>
<comment type="caution">
    <text evidence="1">The sequence shown here is derived from an EMBL/GenBank/DDBJ whole genome shotgun (WGS) entry which is preliminary data.</text>
</comment>
<dbReference type="AlphaFoldDB" id="A0A812RWK7"/>
<accession>A0A812RWK7</accession>
<evidence type="ECO:0000313" key="1">
    <source>
        <dbReference type="EMBL" id="CAE7456090.1"/>
    </source>
</evidence>
<gene>
    <name evidence="1" type="ORF">SPIL2461_LOCUS11211</name>
</gene>
<sequence>MRSIPGWSPDMEVSDPLHVVWLGCAKDAVGSALMLVAEHDPRCASADSWDGALAIILSHFHDWCEERGVAKSTIEDISLTRLGVDAVSFDFPHGFSKGYANKVMVNFCAEFLRSTTIQPLKMVAVCCWALAEWSYVVETSGTWMDDRTALRAVQLAKLYLQTHMLMARRSLLSGQPRWKIRPRMHSFACEISARMENGSRMSPREAACWGDESWIGRTCHVGLAPAVHTSTLHLRILQRVLMHVNAELASLPRRE</sequence>
<protein>
    <submittedName>
        <fullName evidence="1">Uncharacterized protein</fullName>
    </submittedName>
</protein>